<reference evidence="3" key="1">
    <citation type="submission" date="2022-11" db="EMBL/GenBank/DDBJ databases">
        <title>Centuries of genome instability and evolution in soft-shell clam transmissible cancer (bioRxiv).</title>
        <authorList>
            <person name="Hart S.F.M."/>
            <person name="Yonemitsu M.A."/>
            <person name="Giersch R.M."/>
            <person name="Beal B.F."/>
            <person name="Arriagada G."/>
            <person name="Davis B.W."/>
            <person name="Ostrander E.A."/>
            <person name="Goff S.P."/>
            <person name="Metzger M.J."/>
        </authorList>
    </citation>
    <scope>NUCLEOTIDE SEQUENCE</scope>
    <source>
        <strain evidence="3">MELC-2E11</strain>
        <tissue evidence="3">Siphon/mantle</tissue>
    </source>
</reference>
<dbReference type="InterPro" id="IPR027417">
    <property type="entry name" value="P-loop_NTPase"/>
</dbReference>
<dbReference type="InterPro" id="IPR000863">
    <property type="entry name" value="Sulfotransferase_dom"/>
</dbReference>
<protein>
    <submittedName>
        <fullName evidence="3">WSCD1-like protein</fullName>
    </submittedName>
</protein>
<dbReference type="SUPFAM" id="SSF52540">
    <property type="entry name" value="P-loop containing nucleoside triphosphate hydrolases"/>
    <property type="match status" value="1"/>
</dbReference>
<evidence type="ECO:0000256" key="1">
    <source>
        <dbReference type="ARBA" id="ARBA00010236"/>
    </source>
</evidence>
<gene>
    <name evidence="3" type="ORF">MAR_018694</name>
</gene>
<feature type="non-terminal residue" evidence="3">
    <location>
        <position position="181"/>
    </location>
</feature>
<dbReference type="Pfam" id="PF00685">
    <property type="entry name" value="Sulfotransfer_1"/>
    <property type="match status" value="1"/>
</dbReference>
<evidence type="ECO:0000313" key="4">
    <source>
        <dbReference type="Proteomes" id="UP001164746"/>
    </source>
</evidence>
<evidence type="ECO:0000259" key="2">
    <source>
        <dbReference type="Pfam" id="PF00685"/>
    </source>
</evidence>
<keyword evidence="4" id="KW-1185">Reference proteome</keyword>
<dbReference type="Proteomes" id="UP001164746">
    <property type="component" value="Chromosome 6"/>
</dbReference>
<dbReference type="EMBL" id="CP111017">
    <property type="protein sequence ID" value="WAR08736.1"/>
    <property type="molecule type" value="Genomic_DNA"/>
</dbReference>
<evidence type="ECO:0000313" key="3">
    <source>
        <dbReference type="EMBL" id="WAR08736.1"/>
    </source>
</evidence>
<dbReference type="PANTHER" id="PTHR45964:SF5">
    <property type="entry name" value="WSCD FAMILY MEMBER CG9164"/>
    <property type="match status" value="1"/>
</dbReference>
<dbReference type="InterPro" id="IPR051589">
    <property type="entry name" value="Sialate-O-sulfotransferase"/>
</dbReference>
<feature type="domain" description="Sulfotransferase" evidence="2">
    <location>
        <begin position="42"/>
        <end position="141"/>
    </location>
</feature>
<proteinExistence type="inferred from homology"/>
<dbReference type="Gene3D" id="3.40.50.300">
    <property type="entry name" value="P-loop containing nucleotide triphosphate hydrolases"/>
    <property type="match status" value="1"/>
</dbReference>
<organism evidence="3 4">
    <name type="scientific">Mya arenaria</name>
    <name type="common">Soft-shell clam</name>
    <dbReference type="NCBI Taxonomy" id="6604"/>
    <lineage>
        <taxon>Eukaryota</taxon>
        <taxon>Metazoa</taxon>
        <taxon>Spiralia</taxon>
        <taxon>Lophotrochozoa</taxon>
        <taxon>Mollusca</taxon>
        <taxon>Bivalvia</taxon>
        <taxon>Autobranchia</taxon>
        <taxon>Heteroconchia</taxon>
        <taxon>Euheterodonta</taxon>
        <taxon>Imparidentia</taxon>
        <taxon>Neoheterodontei</taxon>
        <taxon>Myida</taxon>
        <taxon>Myoidea</taxon>
        <taxon>Myidae</taxon>
        <taxon>Mya</taxon>
    </lineage>
</organism>
<name>A0ABY7EIV3_MYAAR</name>
<sequence>LATSSVYCDKDLRDDGFPFECHLRKQRTVLVKTHERRAVQRYHRAILLVRNPNDALLAYYNFVKGDHKKIATDFVLRKASHELFNHAVRWWLALFYETLQTFKNRVYVLQYETLKENTKDTLTDLARFLEIPVSEHDVTCTLRLQEGRHHRQTSEAEHLRLLNVVYDKPKLKKVKRGCEKS</sequence>
<dbReference type="PANTHER" id="PTHR45964">
    <property type="entry name" value="WSCD FAMILY MEMBER CG9164"/>
    <property type="match status" value="1"/>
</dbReference>
<comment type="similarity">
    <text evidence="1">Belongs to the WSCD family.</text>
</comment>
<accession>A0ABY7EIV3</accession>